<dbReference type="InterPro" id="IPR051459">
    <property type="entry name" value="Cytochrome_c-type_DH"/>
</dbReference>
<name>A0ABW6D8B5_9BACT</name>
<evidence type="ECO:0000256" key="4">
    <source>
        <dbReference type="PROSITE-ProRule" id="PRU00433"/>
    </source>
</evidence>
<keyword evidence="2 4" id="KW-0479">Metal-binding</keyword>
<proteinExistence type="predicted"/>
<reference evidence="6 7" key="1">
    <citation type="submission" date="2024-03" db="EMBL/GenBank/DDBJ databases">
        <title>Aquirufa genome sequencing.</title>
        <authorList>
            <person name="Pitt A."/>
            <person name="Hahn M.W."/>
        </authorList>
    </citation>
    <scope>NUCLEOTIDE SEQUENCE [LARGE SCALE GENOMIC DNA]</scope>
    <source>
        <strain evidence="6 7">OSTEICH-129V</strain>
    </source>
</reference>
<sequence>MKSFLLAALALSLFACQTKEEILHDQYVIEGRIQYENNCANCHQSNGEGLRNLYPAISKSTLSAPELARLIKQGRKSATGYMPANPKLQAIDIAEIITFMRHEWGKNEQTFTFDSTRIVLKGIN</sequence>
<dbReference type="InterPro" id="IPR036909">
    <property type="entry name" value="Cyt_c-like_dom_sf"/>
</dbReference>
<evidence type="ECO:0000259" key="5">
    <source>
        <dbReference type="PROSITE" id="PS51007"/>
    </source>
</evidence>
<dbReference type="EMBL" id="JBBKXZ010000001">
    <property type="protein sequence ID" value="MFD3393170.1"/>
    <property type="molecule type" value="Genomic_DNA"/>
</dbReference>
<dbReference type="Gene3D" id="1.10.760.10">
    <property type="entry name" value="Cytochrome c-like domain"/>
    <property type="match status" value="1"/>
</dbReference>
<dbReference type="SUPFAM" id="SSF46626">
    <property type="entry name" value="Cytochrome c"/>
    <property type="match status" value="1"/>
</dbReference>
<evidence type="ECO:0000256" key="1">
    <source>
        <dbReference type="ARBA" id="ARBA00022617"/>
    </source>
</evidence>
<comment type="caution">
    <text evidence="6">The sequence shown here is derived from an EMBL/GenBank/DDBJ whole genome shotgun (WGS) entry which is preliminary data.</text>
</comment>
<dbReference type="PROSITE" id="PS51007">
    <property type="entry name" value="CYTC"/>
    <property type="match status" value="1"/>
</dbReference>
<keyword evidence="7" id="KW-1185">Reference proteome</keyword>
<feature type="domain" description="Cytochrome c" evidence="5">
    <location>
        <begin position="26"/>
        <end position="104"/>
    </location>
</feature>
<evidence type="ECO:0000313" key="6">
    <source>
        <dbReference type="EMBL" id="MFD3393170.1"/>
    </source>
</evidence>
<protein>
    <submittedName>
        <fullName evidence="6">Cytochrome c</fullName>
    </submittedName>
</protein>
<dbReference type="PROSITE" id="PS51257">
    <property type="entry name" value="PROKAR_LIPOPROTEIN"/>
    <property type="match status" value="1"/>
</dbReference>
<evidence type="ECO:0000256" key="2">
    <source>
        <dbReference type="ARBA" id="ARBA00022723"/>
    </source>
</evidence>
<dbReference type="RefSeq" id="WP_377981798.1">
    <property type="nucleotide sequence ID" value="NZ_JBBKXZ010000001.1"/>
</dbReference>
<keyword evidence="1 4" id="KW-0349">Heme</keyword>
<dbReference type="InterPro" id="IPR009056">
    <property type="entry name" value="Cyt_c-like_dom"/>
</dbReference>
<dbReference type="Pfam" id="PF13442">
    <property type="entry name" value="Cytochrome_CBB3"/>
    <property type="match status" value="1"/>
</dbReference>
<evidence type="ECO:0000256" key="3">
    <source>
        <dbReference type="ARBA" id="ARBA00023004"/>
    </source>
</evidence>
<dbReference type="Proteomes" id="UP001598138">
    <property type="component" value="Unassembled WGS sequence"/>
</dbReference>
<accession>A0ABW6D8B5</accession>
<organism evidence="6 7">
    <name type="scientific">Aquirufa avitistagni</name>
    <dbReference type="NCBI Taxonomy" id="3104728"/>
    <lineage>
        <taxon>Bacteria</taxon>
        <taxon>Pseudomonadati</taxon>
        <taxon>Bacteroidota</taxon>
        <taxon>Cytophagia</taxon>
        <taxon>Cytophagales</taxon>
        <taxon>Flectobacillaceae</taxon>
        <taxon>Aquirufa</taxon>
    </lineage>
</organism>
<dbReference type="PANTHER" id="PTHR35008:SF8">
    <property type="entry name" value="ALCOHOL DEHYDROGENASE CYTOCHROME C SUBUNIT"/>
    <property type="match status" value="1"/>
</dbReference>
<keyword evidence="3 4" id="KW-0408">Iron</keyword>
<dbReference type="PANTHER" id="PTHR35008">
    <property type="entry name" value="BLL4482 PROTEIN-RELATED"/>
    <property type="match status" value="1"/>
</dbReference>
<evidence type="ECO:0000313" key="7">
    <source>
        <dbReference type="Proteomes" id="UP001598138"/>
    </source>
</evidence>
<gene>
    <name evidence="6" type="ORF">U0R10_00920</name>
</gene>